<keyword evidence="3" id="KW-1185">Reference proteome</keyword>
<feature type="compositionally biased region" description="Low complexity" evidence="1">
    <location>
        <begin position="12"/>
        <end position="27"/>
    </location>
</feature>
<comment type="caution">
    <text evidence="2">The sequence shown here is derived from an EMBL/GenBank/DDBJ whole genome shotgun (WGS) entry which is preliminary data.</text>
</comment>
<dbReference type="Proteomes" id="UP001489004">
    <property type="component" value="Unassembled WGS sequence"/>
</dbReference>
<dbReference type="EMBL" id="JALJOR010000019">
    <property type="protein sequence ID" value="KAK9803925.1"/>
    <property type="molecule type" value="Genomic_DNA"/>
</dbReference>
<accession>A0AAW1P2H5</accession>
<name>A0AAW1P2H5_9CHLO</name>
<evidence type="ECO:0000313" key="2">
    <source>
        <dbReference type="EMBL" id="KAK9803925.1"/>
    </source>
</evidence>
<proteinExistence type="predicted"/>
<feature type="region of interest" description="Disordered" evidence="1">
    <location>
        <begin position="1"/>
        <end position="35"/>
    </location>
</feature>
<organism evidence="2 3">
    <name type="scientific">[Myrmecia] bisecta</name>
    <dbReference type="NCBI Taxonomy" id="41462"/>
    <lineage>
        <taxon>Eukaryota</taxon>
        <taxon>Viridiplantae</taxon>
        <taxon>Chlorophyta</taxon>
        <taxon>core chlorophytes</taxon>
        <taxon>Trebouxiophyceae</taxon>
        <taxon>Trebouxiales</taxon>
        <taxon>Trebouxiaceae</taxon>
        <taxon>Myrmecia</taxon>
    </lineage>
</organism>
<gene>
    <name evidence="2" type="ORF">WJX72_005562</name>
</gene>
<evidence type="ECO:0000256" key="1">
    <source>
        <dbReference type="SAM" id="MobiDB-lite"/>
    </source>
</evidence>
<dbReference type="AlphaFoldDB" id="A0AAW1P2H5"/>
<protein>
    <submittedName>
        <fullName evidence="2">Uncharacterized protein</fullName>
    </submittedName>
</protein>
<sequence length="124" mass="13709">MSTAWRKPVTQRGPAAAGSARAGVGVPTKQVQDWRAESTQIQAGKRLTRRTTVPQAPQTGRIAQTHTRTLYCLRRHQHLYLPARRNWTFTLAAAAVTTAWRRAKQAKRVAAAVKKPQAKAICNA</sequence>
<reference evidence="2 3" key="1">
    <citation type="journal article" date="2024" name="Nat. Commun.">
        <title>Phylogenomics reveals the evolutionary origins of lichenization in chlorophyte algae.</title>
        <authorList>
            <person name="Puginier C."/>
            <person name="Libourel C."/>
            <person name="Otte J."/>
            <person name="Skaloud P."/>
            <person name="Haon M."/>
            <person name="Grisel S."/>
            <person name="Petersen M."/>
            <person name="Berrin J.G."/>
            <person name="Delaux P.M."/>
            <person name="Dal Grande F."/>
            <person name="Keller J."/>
        </authorList>
    </citation>
    <scope>NUCLEOTIDE SEQUENCE [LARGE SCALE GENOMIC DNA]</scope>
    <source>
        <strain evidence="2 3">SAG 2043</strain>
    </source>
</reference>
<evidence type="ECO:0000313" key="3">
    <source>
        <dbReference type="Proteomes" id="UP001489004"/>
    </source>
</evidence>